<evidence type="ECO:0000313" key="3">
    <source>
        <dbReference type="EMBL" id="TYB74372.1"/>
    </source>
</evidence>
<dbReference type="OrthoDB" id="1401019at2"/>
<dbReference type="RefSeq" id="WP_148405259.1">
    <property type="nucleotide sequence ID" value="NZ_VSKK01000005.1"/>
</dbReference>
<feature type="domain" description="Endonuclease NucS C-terminal" evidence="2">
    <location>
        <begin position="16"/>
        <end position="108"/>
    </location>
</feature>
<dbReference type="PANTHER" id="PTHR38814:SF1">
    <property type="entry name" value="ENDONUCLEASE NUCS"/>
    <property type="match status" value="1"/>
</dbReference>
<sequence length="361" mass="41873">MILNLSERQIEDVFEIFHEQLLEGGLELISRQHILENRLRIDLLFKDKNGKNVAVELKKDAISREDVGQAMQYAGLIKNSRVILAAPIIATSIKNAFDHYGIEYLEFDLSEIQKLYEQIKDKTREQNITIAKEFKLPQNVIKEPLSSKSKKDGNIAFKVTYTDSNWSGVCSPNVASYNFRHRTWCGIQADFDINCQDIEYSNSNELSTDFMPCHDCIAQKELVFYAGHYHGEKHDNEPIQCLGAKVGKIGVFTSREIGEPENERFIFAIGQMNYFEPVNDGNNDYELFHCDKKTALIFNTNRPKYWKYYSNANNPERIAWNTGLFRYLEDDLVVNLLRDIIETNRYPNKVKEKAKFLLNQI</sequence>
<gene>
    <name evidence="3" type="ORF">ES674_14575</name>
</gene>
<dbReference type="GO" id="GO:0004519">
    <property type="term" value="F:endonuclease activity"/>
    <property type="evidence" value="ECO:0007669"/>
    <property type="project" value="InterPro"/>
</dbReference>
<dbReference type="Proteomes" id="UP000323720">
    <property type="component" value="Unassembled WGS sequence"/>
</dbReference>
<dbReference type="AlphaFoldDB" id="A0A5D0QYT1"/>
<comment type="caution">
    <text evidence="3">The sequence shown here is derived from an EMBL/GenBank/DDBJ whole genome shotgun (WGS) entry which is preliminary data.</text>
</comment>
<evidence type="ECO:0000259" key="2">
    <source>
        <dbReference type="Pfam" id="PF01939"/>
    </source>
</evidence>
<evidence type="ECO:0000256" key="1">
    <source>
        <dbReference type="ARBA" id="ARBA00023125"/>
    </source>
</evidence>
<organism evidence="3 4">
    <name type="scientific">Bizionia myxarmorum</name>
    <dbReference type="NCBI Taxonomy" id="291186"/>
    <lineage>
        <taxon>Bacteria</taxon>
        <taxon>Pseudomonadati</taxon>
        <taxon>Bacteroidota</taxon>
        <taxon>Flavobacteriia</taxon>
        <taxon>Flavobacteriales</taxon>
        <taxon>Flavobacteriaceae</taxon>
        <taxon>Bizionia</taxon>
    </lineage>
</organism>
<dbReference type="Pfam" id="PF01939">
    <property type="entry name" value="NucS_C"/>
    <property type="match status" value="1"/>
</dbReference>
<protein>
    <submittedName>
        <fullName evidence="3">DUF91 domain-containing protein</fullName>
    </submittedName>
</protein>
<accession>A0A5D0QYT1</accession>
<proteinExistence type="predicted"/>
<keyword evidence="4" id="KW-1185">Reference proteome</keyword>
<dbReference type="PANTHER" id="PTHR38814">
    <property type="entry name" value="ENDONUCLEASE NUCS"/>
    <property type="match status" value="1"/>
</dbReference>
<name>A0A5D0QYT1_9FLAO</name>
<dbReference type="InterPro" id="IPR002793">
    <property type="entry name" value="Endonuclease_NucS"/>
</dbReference>
<dbReference type="InterPro" id="IPR011856">
    <property type="entry name" value="tRNA_endonuc-like_dom_sf"/>
</dbReference>
<dbReference type="EMBL" id="VSKK01000005">
    <property type="protein sequence ID" value="TYB74372.1"/>
    <property type="molecule type" value="Genomic_DNA"/>
</dbReference>
<reference evidence="3 4" key="1">
    <citation type="submission" date="2019-08" db="EMBL/GenBank/DDBJ databases">
        <title>Genomes of Antarctic Bizionia species.</title>
        <authorList>
            <person name="Bowman J.P."/>
        </authorList>
    </citation>
    <scope>NUCLEOTIDE SEQUENCE [LARGE SCALE GENOMIC DNA]</scope>
    <source>
        <strain evidence="3 4">ADA-4</strain>
    </source>
</reference>
<dbReference type="GO" id="GO:0003677">
    <property type="term" value="F:DNA binding"/>
    <property type="evidence" value="ECO:0007669"/>
    <property type="project" value="UniProtKB-KW"/>
</dbReference>
<keyword evidence="1" id="KW-0238">DNA-binding</keyword>
<evidence type="ECO:0000313" key="4">
    <source>
        <dbReference type="Proteomes" id="UP000323720"/>
    </source>
</evidence>
<dbReference type="InterPro" id="IPR048301">
    <property type="entry name" value="NucS_C"/>
</dbReference>
<dbReference type="Gene3D" id="3.40.1350.10">
    <property type="match status" value="1"/>
</dbReference>